<dbReference type="PROSITE" id="PS50949">
    <property type="entry name" value="HTH_GNTR"/>
    <property type="match status" value="1"/>
</dbReference>
<organism evidence="5 6">
    <name type="scientific">Synechocystis sp. (strain ATCC 27184 / PCC 6803 / Kazusa)</name>
    <dbReference type="NCBI Taxonomy" id="1111708"/>
    <lineage>
        <taxon>Bacteria</taxon>
        <taxon>Bacillati</taxon>
        <taxon>Cyanobacteriota</taxon>
        <taxon>Cyanophyceae</taxon>
        <taxon>Synechococcales</taxon>
        <taxon>Merismopediaceae</taxon>
        <taxon>Synechocystis</taxon>
    </lineage>
</organism>
<gene>
    <name evidence="5" type="ordered locus">sll1961</name>
</gene>
<sequence length="388" mass="42962">MMAWARLPVAIKTKPSMNLSPVRAVLSPGMKSGLNLPTPRLPFPKMLQFQIQNDSEIPASKQLFDQIRFAIASRQYHPGHRLPSTRQLAMMTGLHRNTISKVYQNLEDAGLVESIAGSGIYVKAPSTEEGMILDGPLFREYPEASQLIQKTIDELLGQGLNLSQVKELCLETIDWRLRSTARVLVTVPQRDIGAGQLILNELEQALVIPVQLVPMETLKQTLSELPSGTVVTSRYFLAEAESIATPYDVRVIPVDIYDYSKELELVKALPENSCLGIVSLSPGILTIAEILIHSLRGESLFLKSALVSDPQKLRSLVRTARTIITDPASEPIVRQAIEAERHDLIRMPEIICSEHYIGEKSIAILKRELGLGEEETEEEGKSTKVATA</sequence>
<dbReference type="CDD" id="cd07377">
    <property type="entry name" value="WHTH_GntR"/>
    <property type="match status" value="1"/>
</dbReference>
<keyword evidence="6" id="KW-1185">Reference proteome</keyword>
<reference evidence="5 6" key="1">
    <citation type="journal article" date="1995" name="DNA Res.">
        <title>Sequence analysis of the genome of the unicellular cyanobacterium Synechocystis sp. strain PCC6803. I. Sequence features in the 1 Mb region from map positions 64% to 92% of the genome.</title>
        <authorList>
            <person name="Kaneko T."/>
            <person name="Tanaka A."/>
            <person name="Sato S."/>
            <person name="Kotani H."/>
            <person name="Sazuka T."/>
            <person name="Miyajima N."/>
            <person name="Sugiura M."/>
            <person name="Tabata S."/>
        </authorList>
    </citation>
    <scope>NUCLEOTIDE SEQUENCE [LARGE SCALE GENOMIC DNA]</scope>
    <source>
        <strain evidence="6">ATCC 27184 / PCC 6803 / Kazusa</strain>
    </source>
</reference>
<dbReference type="IntAct" id="P73804">
    <property type="interactions" value="1"/>
</dbReference>
<dbReference type="KEGG" id="syn:sll1961"/>
<dbReference type="SMART" id="SM00345">
    <property type="entry name" value="HTH_GNTR"/>
    <property type="match status" value="1"/>
</dbReference>
<dbReference type="eggNOG" id="COG1725">
    <property type="taxonomic scope" value="Bacteria"/>
</dbReference>
<evidence type="ECO:0000256" key="3">
    <source>
        <dbReference type="ARBA" id="ARBA00023163"/>
    </source>
</evidence>
<dbReference type="EMBL" id="BA000022">
    <property type="protein sequence ID" value="BAA17858.1"/>
    <property type="molecule type" value="Genomic_DNA"/>
</dbReference>
<dbReference type="PaxDb" id="1148-1652940"/>
<dbReference type="STRING" id="1148.gene:10498727"/>
<dbReference type="InterPro" id="IPR036390">
    <property type="entry name" value="WH_DNA-bd_sf"/>
</dbReference>
<evidence type="ECO:0000259" key="4">
    <source>
        <dbReference type="PROSITE" id="PS50949"/>
    </source>
</evidence>
<keyword evidence="3" id="KW-0804">Transcription</keyword>
<dbReference type="AlphaFoldDB" id="P73804"/>
<dbReference type="GO" id="GO:0003700">
    <property type="term" value="F:DNA-binding transcription factor activity"/>
    <property type="evidence" value="ECO:0007669"/>
    <property type="project" value="InterPro"/>
</dbReference>
<dbReference type="PANTHER" id="PTHR38445:SF9">
    <property type="entry name" value="HTH-TYPE TRANSCRIPTIONAL REPRESSOR YTRA"/>
    <property type="match status" value="1"/>
</dbReference>
<name>P73804_SYNY3</name>
<dbReference type="Proteomes" id="UP000001425">
    <property type="component" value="Chromosome"/>
</dbReference>
<dbReference type="InterPro" id="IPR000524">
    <property type="entry name" value="Tscrpt_reg_HTH_GntR"/>
</dbReference>
<keyword evidence="1" id="KW-0805">Transcription regulation</keyword>
<dbReference type="InParanoid" id="P73804"/>
<protein>
    <submittedName>
        <fullName evidence="5">Sll1961 protein</fullName>
    </submittedName>
</protein>
<dbReference type="Gene3D" id="1.10.10.10">
    <property type="entry name" value="Winged helix-like DNA-binding domain superfamily/Winged helix DNA-binding domain"/>
    <property type="match status" value="1"/>
</dbReference>
<accession>P73804</accession>
<dbReference type="InterPro" id="IPR036388">
    <property type="entry name" value="WH-like_DNA-bd_sf"/>
</dbReference>
<dbReference type="EnsemblBacteria" id="BAA17858">
    <property type="protein sequence ID" value="BAA17858"/>
    <property type="gene ID" value="BAA17858"/>
</dbReference>
<evidence type="ECO:0000313" key="5">
    <source>
        <dbReference type="EMBL" id="BAA17858.1"/>
    </source>
</evidence>
<dbReference type="PANTHER" id="PTHR38445">
    <property type="entry name" value="HTH-TYPE TRANSCRIPTIONAL REPRESSOR YTRA"/>
    <property type="match status" value="1"/>
</dbReference>
<evidence type="ECO:0000256" key="1">
    <source>
        <dbReference type="ARBA" id="ARBA00023015"/>
    </source>
</evidence>
<keyword evidence="2" id="KW-0238">DNA-binding</keyword>
<dbReference type="Pfam" id="PF00392">
    <property type="entry name" value="GntR"/>
    <property type="match status" value="1"/>
</dbReference>
<reference evidence="5 6" key="2">
    <citation type="journal article" date="1996" name="DNA Res.">
        <title>Sequence analysis of the genome of the unicellular cyanobacterium Synechocystis sp. strain PCC6803. II. Sequence determination of the entire genome and assignment of potential protein-coding regions.</title>
        <authorList>
            <person name="Kaneko T."/>
            <person name="Sato S."/>
            <person name="Kotani H."/>
            <person name="Tanaka A."/>
            <person name="Asamizu E."/>
            <person name="Nakamura Y."/>
            <person name="Miyajima N."/>
            <person name="Hirosawa M."/>
            <person name="Sugiura M."/>
            <person name="Sasamoto S."/>
            <person name="Kimura T."/>
            <person name="Hosouchi T."/>
            <person name="Matsuno A."/>
            <person name="Muraki A."/>
            <person name="Nakazaki N."/>
            <person name="Naruo K."/>
            <person name="Okumura S."/>
            <person name="Shimpo S."/>
            <person name="Takeuchi C."/>
            <person name="Wada T."/>
            <person name="Watanabe A."/>
            <person name="Yamada M."/>
            <person name="Yasuda M."/>
            <person name="Tabata S."/>
        </authorList>
    </citation>
    <scope>NUCLEOTIDE SEQUENCE [LARGE SCALE GENOMIC DNA]</scope>
    <source>
        <strain evidence="6">ATCC 27184 / PCC 6803 / Kazusa</strain>
    </source>
</reference>
<dbReference type="GO" id="GO:0003677">
    <property type="term" value="F:DNA binding"/>
    <property type="evidence" value="ECO:0007669"/>
    <property type="project" value="UniProtKB-KW"/>
</dbReference>
<evidence type="ECO:0000256" key="2">
    <source>
        <dbReference type="ARBA" id="ARBA00023125"/>
    </source>
</evidence>
<dbReference type="GO" id="GO:0006355">
    <property type="term" value="P:regulation of DNA-templated transcription"/>
    <property type="evidence" value="ECO:0000318"/>
    <property type="project" value="GO_Central"/>
</dbReference>
<evidence type="ECO:0000313" key="6">
    <source>
        <dbReference type="Proteomes" id="UP000001425"/>
    </source>
</evidence>
<proteinExistence type="predicted"/>
<dbReference type="PIR" id="S74897">
    <property type="entry name" value="S74897"/>
</dbReference>
<feature type="domain" description="HTH gntR-type" evidence="4">
    <location>
        <begin position="57"/>
        <end position="125"/>
    </location>
</feature>
<dbReference type="SUPFAM" id="SSF46785">
    <property type="entry name" value="Winged helix' DNA-binding domain"/>
    <property type="match status" value="1"/>
</dbReference>